<organism evidence="1 2">
    <name type="scientific">Pseudomonas phage Noxifer</name>
    <dbReference type="NCBI Taxonomy" id="2006684"/>
    <lineage>
        <taxon>Viruses</taxon>
        <taxon>Duplodnaviria</taxon>
        <taxon>Heunggongvirae</taxon>
        <taxon>Uroviricota</taxon>
        <taxon>Caudoviricetes</taxon>
        <taxon>Chimalliviridae</taxon>
        <taxon>Noxifervirus</taxon>
        <taxon>Noxifervirus noxifer</taxon>
    </lineage>
</organism>
<protein>
    <submittedName>
        <fullName evidence="1">Uncharacterized protein</fullName>
    </submittedName>
</protein>
<reference evidence="1 2" key="1">
    <citation type="submission" date="2017-05" db="EMBL/GenBank/DDBJ databases">
        <authorList>
            <person name="Song R."/>
            <person name="Chenine A.L."/>
            <person name="Ruprecht R.M."/>
        </authorList>
    </citation>
    <scope>NUCLEOTIDE SEQUENCE [LARGE SCALE GENOMIC DNA]</scope>
</reference>
<proteinExistence type="predicted"/>
<sequence>MTKHNAEGYVWTAEQRANLRQASLQREATIRQKVSVNGVVYANYTRAAAATGISAKSIKRYALEGVPKQASRNKLLTPKQLALAKTIRLVDSL</sequence>
<gene>
    <name evidence="1" type="ORF">NOXIFER_16</name>
</gene>
<dbReference type="SUPFAM" id="SSF64496">
    <property type="entry name" value="DNA-binding domain of intron-encoded endonucleases"/>
    <property type="match status" value="1"/>
</dbReference>
<evidence type="ECO:0000313" key="2">
    <source>
        <dbReference type="Proteomes" id="UP000224829"/>
    </source>
</evidence>
<dbReference type="Proteomes" id="UP000224829">
    <property type="component" value="Segment"/>
</dbReference>
<accession>A0A1Y0T2U3</accession>
<keyword evidence="2" id="KW-1185">Reference proteome</keyword>
<dbReference type="EMBL" id="MF063068">
    <property type="protein sequence ID" value="ARV77187.1"/>
    <property type="molecule type" value="Genomic_DNA"/>
</dbReference>
<name>A0A1Y0T2U3_9CAUD</name>
<evidence type="ECO:0000313" key="1">
    <source>
        <dbReference type="EMBL" id="ARV77187.1"/>
    </source>
</evidence>